<dbReference type="Pfam" id="PF01609">
    <property type="entry name" value="DDE_Tnp_1"/>
    <property type="match status" value="1"/>
</dbReference>
<dbReference type="NCBIfam" id="NF033564">
    <property type="entry name" value="transpos_ISAs1"/>
    <property type="match status" value="1"/>
</dbReference>
<dbReference type="GO" id="GO:0003677">
    <property type="term" value="F:DNA binding"/>
    <property type="evidence" value="ECO:0007669"/>
    <property type="project" value="InterPro"/>
</dbReference>
<dbReference type="PANTHER" id="PTHR30298:SF0">
    <property type="entry name" value="PROTEIN YBFL-RELATED"/>
    <property type="match status" value="1"/>
</dbReference>
<proteinExistence type="predicted"/>
<reference evidence="2 3" key="1">
    <citation type="submission" date="2018-06" db="EMBL/GenBank/DDBJ databases">
        <title>Comparative analysis of microorganisms from saline springs in Andes Mountain Range, Colombia.</title>
        <authorList>
            <person name="Rubin E."/>
        </authorList>
    </citation>
    <scope>NUCLEOTIDE SEQUENCE [LARGE SCALE GENOMIC DNA]</scope>
    <source>
        <strain evidence="2 3">USBA-857</strain>
    </source>
</reference>
<dbReference type="PANTHER" id="PTHR30298">
    <property type="entry name" value="H REPEAT-ASSOCIATED PREDICTED TRANSPOSASE"/>
    <property type="match status" value="1"/>
</dbReference>
<feature type="domain" description="Transposase IS4-like" evidence="1">
    <location>
        <begin position="11"/>
        <end position="224"/>
    </location>
</feature>
<dbReference type="InterPro" id="IPR047647">
    <property type="entry name" value="ISAs1_transpos"/>
</dbReference>
<dbReference type="GO" id="GO:0006313">
    <property type="term" value="P:DNA transposition"/>
    <property type="evidence" value="ECO:0007669"/>
    <property type="project" value="InterPro"/>
</dbReference>
<evidence type="ECO:0000313" key="2">
    <source>
        <dbReference type="EMBL" id="RAR56802.1"/>
    </source>
</evidence>
<name>A0A328XGB9_9GAMM</name>
<dbReference type="Proteomes" id="UP000249700">
    <property type="component" value="Unassembled WGS sequence"/>
</dbReference>
<accession>A0A328XGB9</accession>
<comment type="caution">
    <text evidence="2">The sequence shown here is derived from an EMBL/GenBank/DDBJ whole genome shotgun (WGS) entry which is preliminary data.</text>
</comment>
<dbReference type="GO" id="GO:0004803">
    <property type="term" value="F:transposase activity"/>
    <property type="evidence" value="ECO:0007669"/>
    <property type="project" value="InterPro"/>
</dbReference>
<dbReference type="AlphaFoldDB" id="A0A328XGB9"/>
<organism evidence="2 3">
    <name type="scientific">Onishia taeanensis</name>
    <dbReference type="NCBI Taxonomy" id="284577"/>
    <lineage>
        <taxon>Bacteria</taxon>
        <taxon>Pseudomonadati</taxon>
        <taxon>Pseudomonadota</taxon>
        <taxon>Gammaproteobacteria</taxon>
        <taxon>Oceanospirillales</taxon>
        <taxon>Halomonadaceae</taxon>
        <taxon>Onishia</taxon>
    </lineage>
</organism>
<gene>
    <name evidence="2" type="ORF">BCL93_1194</name>
</gene>
<dbReference type="EMBL" id="QLSX01000019">
    <property type="protein sequence ID" value="RAR56802.1"/>
    <property type="molecule type" value="Genomic_DNA"/>
</dbReference>
<dbReference type="InterPro" id="IPR051698">
    <property type="entry name" value="Transposase_11-like"/>
</dbReference>
<sequence>MKACHDVPDGAVVAIDGKTLRGSYCRGKGKGAIHMLSAFSAANGVVLGQVKTAEKSNEITAIPELLKLLNLQGCLVTIDAMGCQKKIATQVLQKGADYLLSVKENQPALADAFEAAFPMAKMVNFEGDACVTDEKNRGRQETRYHIVSEPTEYFQELSYEWPGLKTVGVVMNFRQEGDVTPEMPMIRYYISSANLSAKKLAEAARQHWYVEHKLHWSLDVALREDA</sequence>
<evidence type="ECO:0000313" key="3">
    <source>
        <dbReference type="Proteomes" id="UP000249700"/>
    </source>
</evidence>
<evidence type="ECO:0000259" key="1">
    <source>
        <dbReference type="Pfam" id="PF01609"/>
    </source>
</evidence>
<dbReference type="InterPro" id="IPR002559">
    <property type="entry name" value="Transposase_11"/>
</dbReference>
<protein>
    <submittedName>
        <fullName evidence="2">Putative transposase YbfD/YdcC</fullName>
    </submittedName>
</protein>